<evidence type="ECO:0000256" key="1">
    <source>
        <dbReference type="ARBA" id="ARBA00004786"/>
    </source>
</evidence>
<keyword evidence="4 7" id="KW-0520">NAD</keyword>
<dbReference type="CDD" id="cd07123">
    <property type="entry name" value="ALDH_F4-17_P5CDH"/>
    <property type="match status" value="1"/>
</dbReference>
<dbReference type="EC" id="1.2.1.88" evidence="7"/>
<dbReference type="InterPro" id="IPR016160">
    <property type="entry name" value="Ald_DH_CS_CYS"/>
</dbReference>
<dbReference type="Pfam" id="PF00171">
    <property type="entry name" value="Aldedh"/>
    <property type="match status" value="1"/>
</dbReference>
<evidence type="ECO:0000313" key="10">
    <source>
        <dbReference type="EMBL" id="OAJ39281.1"/>
    </source>
</evidence>
<dbReference type="GO" id="GO:0003842">
    <property type="term" value="F:L-glutamate gamma-semialdehyde dehydrogenase activity"/>
    <property type="evidence" value="ECO:0007669"/>
    <property type="project" value="UniProtKB-UniRule"/>
</dbReference>
<dbReference type="InterPro" id="IPR005931">
    <property type="entry name" value="P5CDH/ALDH4A1"/>
</dbReference>
<dbReference type="OrthoDB" id="5322683at2759"/>
<comment type="similarity">
    <text evidence="2 7">Belongs to the aldehyde dehydrogenase family.</text>
</comment>
<evidence type="ECO:0000256" key="7">
    <source>
        <dbReference type="RuleBase" id="RU366016"/>
    </source>
</evidence>
<dbReference type="UniPathway" id="UPA00261">
    <property type="reaction ID" value="UER00374"/>
</dbReference>
<dbReference type="PANTHER" id="PTHR42862:SF1">
    <property type="entry name" value="DELTA-1-PYRROLINE-5-CARBOXYLATE DEHYDROGENASE 2, ISOFORM A-RELATED"/>
    <property type="match status" value="1"/>
</dbReference>
<dbReference type="PANTHER" id="PTHR42862">
    <property type="entry name" value="DELTA-1-PYRROLINE-5-CARBOXYLATE DEHYDROGENASE 1, ISOFORM A-RELATED"/>
    <property type="match status" value="1"/>
</dbReference>
<dbReference type="InterPro" id="IPR016163">
    <property type="entry name" value="Ald_DH_C"/>
</dbReference>
<evidence type="ECO:0000256" key="2">
    <source>
        <dbReference type="ARBA" id="ARBA00009986"/>
    </source>
</evidence>
<sequence length="594" mass="65460">MLGSILTVSLRSLPRPAIQTHFTRQLSIYCPAMNIAQAAANVPQLGSFRLPDIHNEPMLNYAPGSIERKELQTALADMRSQIATHGPFEIPVIVNDQEIKTNNLTAQSSPFEHKLKLCNFHNADVKTIDMAISKALKAKPAWEAMPFNDRAAIFLKAADLLSTKYRYKVMAATMIGQGKNAWQAEIDAAAELADFWRFNCKYAADIYADQPTKNSPLLWNRVEYRALEGFVVAYSPFNFTAIGGNLACAPALMGNVVLWKPSPMSMYSNYLIYEILREAGLPDGVIQFLPGDAELVTEQTFSHPEFAGFHFTGSTAVFKKLWCKIGQNLNLYKSYPRIVGETGGKNMHFLHESADVSNAALQTIRSAFEYNGQKCSACSRVYVPENIAEEFTTILKKEHAKLKMGPVDDFTNFTSAVINQQSYNKIKGYLDDVKNGKNPSTGILLGGKTSDETGYYIEPTVLITKDPKSSTMVNELFGPVVTVYVYPQDEYLETLELANSSSEYALTGALFAQNRTALIAGSNVLRNAAGNFYINDKSTGAVVGQQPFGGGRASGTNDKAGSALNLLRWVSPRTIKESFVPISSWSYPSNLPDN</sequence>
<organism evidence="10 11">
    <name type="scientific">Batrachochytrium dendrobatidis (strain JEL423)</name>
    <dbReference type="NCBI Taxonomy" id="403673"/>
    <lineage>
        <taxon>Eukaryota</taxon>
        <taxon>Fungi</taxon>
        <taxon>Fungi incertae sedis</taxon>
        <taxon>Chytridiomycota</taxon>
        <taxon>Chytridiomycota incertae sedis</taxon>
        <taxon>Chytridiomycetes</taxon>
        <taxon>Rhizophydiales</taxon>
        <taxon>Rhizophydiales incertae sedis</taxon>
        <taxon>Batrachochytrium</taxon>
    </lineage>
</organism>
<dbReference type="VEuPathDB" id="FungiDB:BDEG_23145"/>
<keyword evidence="3 7" id="KW-0560">Oxidoreductase</keyword>
<dbReference type="Proteomes" id="UP000077115">
    <property type="component" value="Unassembled WGS sequence"/>
</dbReference>
<reference evidence="10 11" key="2">
    <citation type="submission" date="2016-05" db="EMBL/GenBank/DDBJ databases">
        <title>Lineage-specific infection strategies underlie the spectrum of fungal disease in amphibians.</title>
        <authorList>
            <person name="Cuomo C.A."/>
            <person name="Farrer R.A."/>
            <person name="James T."/>
            <person name="Longcore J."/>
            <person name="Birren B."/>
        </authorList>
    </citation>
    <scope>NUCLEOTIDE SEQUENCE [LARGE SCALE GENOMIC DNA]</scope>
    <source>
        <strain evidence="10 11">JEL423</strain>
    </source>
</reference>
<evidence type="ECO:0000313" key="11">
    <source>
        <dbReference type="Proteomes" id="UP000077115"/>
    </source>
</evidence>
<dbReference type="Gene3D" id="3.40.605.10">
    <property type="entry name" value="Aldehyde Dehydrogenase, Chain A, domain 1"/>
    <property type="match status" value="1"/>
</dbReference>
<dbReference type="GO" id="GO:0010133">
    <property type="term" value="P:L-proline catabolic process to L-glutamate"/>
    <property type="evidence" value="ECO:0007669"/>
    <property type="project" value="UniProtKB-UniRule"/>
</dbReference>
<name>A0A177WIV2_BATDL</name>
<evidence type="ECO:0000256" key="5">
    <source>
        <dbReference type="ARBA" id="ARBA00023062"/>
    </source>
</evidence>
<dbReference type="STRING" id="403673.A0A177WIV2"/>
<evidence type="ECO:0000256" key="6">
    <source>
        <dbReference type="ARBA" id="ARBA00048142"/>
    </source>
</evidence>
<dbReference type="InterPro" id="IPR050485">
    <property type="entry name" value="Proline_metab_enzyme"/>
</dbReference>
<evidence type="ECO:0000256" key="3">
    <source>
        <dbReference type="ARBA" id="ARBA00023002"/>
    </source>
</evidence>
<dbReference type="InterPro" id="IPR015590">
    <property type="entry name" value="Aldehyde_DH_dom"/>
</dbReference>
<protein>
    <recommendedName>
        <fullName evidence="7 8">Multifunctional fusion protein</fullName>
    </recommendedName>
    <domain>
        <recommendedName>
            <fullName evidence="8">Delta-1-pyrroline-5-carboxylate dehydrogenase</fullName>
            <shortName evidence="8">P5C dehydrogenase</shortName>
        </recommendedName>
        <alternativeName>
            <fullName evidence="7">L-glutamate gamma-semialdehyde dehydrogenase</fullName>
        </alternativeName>
    </domain>
    <domain>
        <recommendedName>
            <fullName evidence="7">L-glutamate gamma-semialdehyde dehydrogenase</fullName>
            <ecNumber evidence="7">1.2.1.88</ecNumber>
        </recommendedName>
    </domain>
</protein>
<dbReference type="Gene3D" id="3.40.309.10">
    <property type="entry name" value="Aldehyde Dehydrogenase, Chain A, domain 2"/>
    <property type="match status" value="1"/>
</dbReference>
<comment type="catalytic activity">
    <reaction evidence="6 7">
        <text>L-glutamate 5-semialdehyde + NAD(+) + H2O = L-glutamate + NADH + 2 H(+)</text>
        <dbReference type="Rhea" id="RHEA:30235"/>
        <dbReference type="ChEBI" id="CHEBI:15377"/>
        <dbReference type="ChEBI" id="CHEBI:15378"/>
        <dbReference type="ChEBI" id="CHEBI:29985"/>
        <dbReference type="ChEBI" id="CHEBI:57540"/>
        <dbReference type="ChEBI" id="CHEBI:57945"/>
        <dbReference type="ChEBI" id="CHEBI:58066"/>
        <dbReference type="EC" id="1.2.1.88"/>
    </reaction>
</comment>
<dbReference type="PROSITE" id="PS00070">
    <property type="entry name" value="ALDEHYDE_DEHYDR_CYS"/>
    <property type="match status" value="1"/>
</dbReference>
<evidence type="ECO:0000256" key="8">
    <source>
        <dbReference type="RuleBase" id="RU366030"/>
    </source>
</evidence>
<dbReference type="InterPro" id="IPR016161">
    <property type="entry name" value="Ald_DH/histidinol_DH"/>
</dbReference>
<dbReference type="AlphaFoldDB" id="A0A177WIV2"/>
<proteinExistence type="inferred from homology"/>
<reference evidence="10 11" key="1">
    <citation type="submission" date="2006-10" db="EMBL/GenBank/DDBJ databases">
        <title>The Genome Sequence of Batrachochytrium dendrobatidis JEL423.</title>
        <authorList>
            <consortium name="The Broad Institute Genome Sequencing Platform"/>
            <person name="Birren B."/>
            <person name="Lander E."/>
            <person name="Galagan J."/>
            <person name="Cuomo C."/>
            <person name="Devon K."/>
            <person name="Jaffe D."/>
            <person name="Butler J."/>
            <person name="Alvarez P."/>
            <person name="Gnerre S."/>
            <person name="Grabherr M."/>
            <person name="Kleber M."/>
            <person name="Mauceli E."/>
            <person name="Brockman W."/>
            <person name="Young S."/>
            <person name="LaButti K."/>
            <person name="Sykes S."/>
            <person name="DeCaprio D."/>
            <person name="Crawford M."/>
            <person name="Koehrsen M."/>
            <person name="Engels R."/>
            <person name="Montgomery P."/>
            <person name="Pearson M."/>
            <person name="Howarth C."/>
            <person name="Larson L."/>
            <person name="White J."/>
            <person name="O'Leary S."/>
            <person name="Kodira C."/>
            <person name="Zeng Q."/>
            <person name="Yandava C."/>
            <person name="Alvarado L."/>
            <person name="Longcore J."/>
            <person name="James T."/>
        </authorList>
    </citation>
    <scope>NUCLEOTIDE SEQUENCE [LARGE SCALE GENOMIC DNA]</scope>
    <source>
        <strain evidence="10 11">JEL423</strain>
    </source>
</reference>
<dbReference type="eggNOG" id="KOG2455">
    <property type="taxonomic scope" value="Eukaryota"/>
</dbReference>
<evidence type="ECO:0000259" key="9">
    <source>
        <dbReference type="Pfam" id="PF00171"/>
    </source>
</evidence>
<keyword evidence="5 7" id="KW-0642">Proline metabolism</keyword>
<dbReference type="FunFam" id="3.40.605.10:FF:000006">
    <property type="entry name" value="1-pyrroline-5-carboxylate dehydrogenase"/>
    <property type="match status" value="1"/>
</dbReference>
<comment type="pathway">
    <text evidence="1 7">Amino-acid degradation; L-proline degradation into L-glutamate; L-glutamate from L-proline: step 2/2.</text>
</comment>
<dbReference type="NCBIfam" id="TIGR01236">
    <property type="entry name" value="D1pyr5carbox1"/>
    <property type="match status" value="1"/>
</dbReference>
<dbReference type="FunFam" id="3.40.309.10:FF:000005">
    <property type="entry name" value="1-pyrroline-5-carboxylate dehydrogenase 1"/>
    <property type="match status" value="1"/>
</dbReference>
<dbReference type="InterPro" id="IPR016162">
    <property type="entry name" value="Ald_DH_N"/>
</dbReference>
<accession>A0A177WIV2</accession>
<dbReference type="GO" id="GO:0005759">
    <property type="term" value="C:mitochondrial matrix"/>
    <property type="evidence" value="ECO:0007669"/>
    <property type="project" value="TreeGrafter"/>
</dbReference>
<feature type="domain" description="Aldehyde dehydrogenase" evidence="9">
    <location>
        <begin position="108"/>
        <end position="562"/>
    </location>
</feature>
<dbReference type="EMBL" id="DS022302">
    <property type="protein sequence ID" value="OAJ39281.1"/>
    <property type="molecule type" value="Genomic_DNA"/>
</dbReference>
<evidence type="ECO:0000256" key="4">
    <source>
        <dbReference type="ARBA" id="ARBA00023027"/>
    </source>
</evidence>
<gene>
    <name evidence="10" type="ORF">BDEG_23145</name>
</gene>
<dbReference type="SUPFAM" id="SSF53720">
    <property type="entry name" value="ALDH-like"/>
    <property type="match status" value="1"/>
</dbReference>